<dbReference type="Proteomes" id="UP000799538">
    <property type="component" value="Unassembled WGS sequence"/>
</dbReference>
<accession>A0A6A6GK50</accession>
<feature type="compositionally biased region" description="Polar residues" evidence="1">
    <location>
        <begin position="29"/>
        <end position="44"/>
    </location>
</feature>
<organism evidence="2 3">
    <name type="scientific">Elsinoe ampelina</name>
    <dbReference type="NCBI Taxonomy" id="302913"/>
    <lineage>
        <taxon>Eukaryota</taxon>
        <taxon>Fungi</taxon>
        <taxon>Dikarya</taxon>
        <taxon>Ascomycota</taxon>
        <taxon>Pezizomycotina</taxon>
        <taxon>Dothideomycetes</taxon>
        <taxon>Dothideomycetidae</taxon>
        <taxon>Myriangiales</taxon>
        <taxon>Elsinoaceae</taxon>
        <taxon>Elsinoe</taxon>
    </lineage>
</organism>
<evidence type="ECO:0000256" key="1">
    <source>
        <dbReference type="SAM" id="MobiDB-lite"/>
    </source>
</evidence>
<evidence type="ECO:0000313" key="3">
    <source>
        <dbReference type="Proteomes" id="UP000799538"/>
    </source>
</evidence>
<evidence type="ECO:0000313" key="2">
    <source>
        <dbReference type="EMBL" id="KAF2226027.1"/>
    </source>
</evidence>
<sequence length="59" mass="6561">MQERSERDLGPARDHPIEDGPSDHGGRFSITSTMTQTCEGNADSSFMPATKGPRRHKEF</sequence>
<proteinExistence type="predicted"/>
<reference evidence="3" key="1">
    <citation type="journal article" date="2020" name="Stud. Mycol.">
        <title>101 Dothideomycetes genomes: A test case for predicting lifestyles and emergence of pathogens.</title>
        <authorList>
            <person name="Haridas S."/>
            <person name="Albert R."/>
            <person name="Binder M."/>
            <person name="Bloem J."/>
            <person name="LaButti K."/>
            <person name="Salamov A."/>
            <person name="Andreopoulos B."/>
            <person name="Baker S."/>
            <person name="Barry K."/>
            <person name="Bills G."/>
            <person name="Bluhm B."/>
            <person name="Cannon C."/>
            <person name="Castanera R."/>
            <person name="Culley D."/>
            <person name="Daum C."/>
            <person name="Ezra D."/>
            <person name="Gonzalez J."/>
            <person name="Henrissat B."/>
            <person name="Kuo A."/>
            <person name="Liang C."/>
            <person name="Lipzen A."/>
            <person name="Lutzoni F."/>
            <person name="Magnuson J."/>
            <person name="Mondo S."/>
            <person name="Nolan M."/>
            <person name="Ohm R."/>
            <person name="Pangilinan J."/>
            <person name="Park H.-J."/>
            <person name="Ramirez L."/>
            <person name="Alfaro M."/>
            <person name="Sun H."/>
            <person name="Tritt A."/>
            <person name="Yoshinaga Y."/>
            <person name="Zwiers L.-H."/>
            <person name="Turgeon B."/>
            <person name="Goodwin S."/>
            <person name="Spatafora J."/>
            <person name="Crous P."/>
            <person name="Grigoriev I."/>
        </authorList>
    </citation>
    <scope>NUCLEOTIDE SEQUENCE [LARGE SCALE GENOMIC DNA]</scope>
    <source>
        <strain evidence="3">CECT 20119</strain>
    </source>
</reference>
<name>A0A6A6GK50_9PEZI</name>
<feature type="compositionally biased region" description="Basic and acidic residues" evidence="1">
    <location>
        <begin position="1"/>
        <end position="26"/>
    </location>
</feature>
<dbReference type="AlphaFoldDB" id="A0A6A6GK50"/>
<feature type="region of interest" description="Disordered" evidence="1">
    <location>
        <begin position="1"/>
        <end position="59"/>
    </location>
</feature>
<keyword evidence="3" id="KW-1185">Reference proteome</keyword>
<protein>
    <submittedName>
        <fullName evidence="2">Uncharacterized protein</fullName>
    </submittedName>
</protein>
<dbReference type="EMBL" id="ML992503">
    <property type="protein sequence ID" value="KAF2226027.1"/>
    <property type="molecule type" value="Genomic_DNA"/>
</dbReference>
<gene>
    <name evidence="2" type="ORF">BDZ85DRAFT_258476</name>
</gene>